<sequence>MVWNSSARWRRRAASSPSVLLAPEMTRAKGRRSERSAYRAAAACETFKIIRQCSSALAYLHGQPTPIAHRDIKPANILLQRRSEVGIFVKPADFGIARHSFELLTLCGTYLYLAPEIHSDTQRGTRKKTRLGYSATVDIWSLGVVAYELPIRSATAYKLVEVRWGHLVRKDYGSSPASYSAQEGQATFSRPAKVYGSDYPVLLRQIRGTVAWVAFVIGENDPTMRGVRRTVLVSDQALQELTRGTRTRTFPYLGG</sequence>
<dbReference type="Proteomes" id="UP000076881">
    <property type="component" value="Unassembled WGS sequence"/>
</dbReference>
<name>A0A162J829_CORDF</name>
<reference evidence="10 11" key="1">
    <citation type="journal article" date="2016" name="Genome Biol. Evol.">
        <title>Divergent and convergent evolution of fungal pathogenicity.</title>
        <authorList>
            <person name="Shang Y."/>
            <person name="Xiao G."/>
            <person name="Zheng P."/>
            <person name="Cen K."/>
            <person name="Zhan S."/>
            <person name="Wang C."/>
        </authorList>
    </citation>
    <scope>NUCLEOTIDE SEQUENCE [LARGE SCALE GENOMIC DNA]</scope>
    <source>
        <strain evidence="10 11">RCEF 1005</strain>
    </source>
</reference>
<dbReference type="Gene3D" id="1.10.510.10">
    <property type="entry name" value="Transferase(Phosphotransferase) domain 1"/>
    <property type="match status" value="1"/>
</dbReference>
<dbReference type="InterPro" id="IPR030616">
    <property type="entry name" value="Aur-like"/>
</dbReference>
<evidence type="ECO:0000256" key="3">
    <source>
        <dbReference type="ARBA" id="ARBA00022741"/>
    </source>
</evidence>
<evidence type="ECO:0000256" key="8">
    <source>
        <dbReference type="PIRSR" id="PIRSR630616-3"/>
    </source>
</evidence>
<evidence type="ECO:0000256" key="4">
    <source>
        <dbReference type="ARBA" id="ARBA00022777"/>
    </source>
</evidence>
<organism evidence="10 11">
    <name type="scientific">Akanthomyces lecanii RCEF 1005</name>
    <dbReference type="NCBI Taxonomy" id="1081108"/>
    <lineage>
        <taxon>Eukaryota</taxon>
        <taxon>Fungi</taxon>
        <taxon>Dikarya</taxon>
        <taxon>Ascomycota</taxon>
        <taxon>Pezizomycotina</taxon>
        <taxon>Sordariomycetes</taxon>
        <taxon>Hypocreomycetidae</taxon>
        <taxon>Hypocreales</taxon>
        <taxon>Cordycipitaceae</taxon>
        <taxon>Akanthomyces</taxon>
        <taxon>Cordyceps confragosa</taxon>
    </lineage>
</organism>
<evidence type="ECO:0000313" key="11">
    <source>
        <dbReference type="Proteomes" id="UP000076881"/>
    </source>
</evidence>
<dbReference type="SUPFAM" id="SSF56112">
    <property type="entry name" value="Protein kinase-like (PK-like)"/>
    <property type="match status" value="1"/>
</dbReference>
<proteinExistence type="predicted"/>
<dbReference type="AlphaFoldDB" id="A0A162J829"/>
<keyword evidence="3 7" id="KW-0547">Nucleotide-binding</keyword>
<dbReference type="SMART" id="SM00220">
    <property type="entry name" value="S_TKc"/>
    <property type="match status" value="1"/>
</dbReference>
<dbReference type="PROSITE" id="PS00108">
    <property type="entry name" value="PROTEIN_KINASE_ST"/>
    <property type="match status" value="1"/>
</dbReference>
<evidence type="ECO:0000256" key="5">
    <source>
        <dbReference type="ARBA" id="ARBA00022840"/>
    </source>
</evidence>
<keyword evidence="4 10" id="KW-0418">Kinase</keyword>
<feature type="cross-link" description="Glycyl lysine isopeptide (Lys-Gly) (interchain with G-Cter in SUMO2)" evidence="8">
    <location>
        <position position="73"/>
    </location>
</feature>
<keyword evidence="1" id="KW-0723">Serine/threonine-protein kinase</keyword>
<evidence type="ECO:0000256" key="1">
    <source>
        <dbReference type="ARBA" id="ARBA00022527"/>
    </source>
</evidence>
<dbReference type="InterPro" id="IPR011009">
    <property type="entry name" value="Kinase-like_dom_sf"/>
</dbReference>
<keyword evidence="5 7" id="KW-0067">ATP-binding</keyword>
<accession>A0A162J829</accession>
<dbReference type="InterPro" id="IPR008271">
    <property type="entry name" value="Ser/Thr_kinase_AS"/>
</dbReference>
<feature type="domain" description="Protein kinase" evidence="9">
    <location>
        <begin position="1"/>
        <end position="238"/>
    </location>
</feature>
<keyword evidence="11" id="KW-1185">Reference proteome</keyword>
<dbReference type="OrthoDB" id="10252171at2759"/>
<dbReference type="PANTHER" id="PTHR24350">
    <property type="entry name" value="SERINE/THREONINE-PROTEIN KINASE IAL-RELATED"/>
    <property type="match status" value="1"/>
</dbReference>
<dbReference type="InterPro" id="IPR000719">
    <property type="entry name" value="Prot_kinase_dom"/>
</dbReference>
<dbReference type="GO" id="GO:0005524">
    <property type="term" value="F:ATP binding"/>
    <property type="evidence" value="ECO:0007669"/>
    <property type="project" value="UniProtKB-KW"/>
</dbReference>
<feature type="active site" description="Proton acceptor" evidence="6">
    <location>
        <position position="71"/>
    </location>
</feature>
<keyword evidence="2" id="KW-0808">Transferase</keyword>
<evidence type="ECO:0000259" key="9">
    <source>
        <dbReference type="PROSITE" id="PS50011"/>
    </source>
</evidence>
<evidence type="ECO:0000313" key="10">
    <source>
        <dbReference type="EMBL" id="OAA65132.1"/>
    </source>
</evidence>
<dbReference type="Pfam" id="PF00069">
    <property type="entry name" value="Pkinase"/>
    <property type="match status" value="1"/>
</dbReference>
<dbReference type="STRING" id="1081108.A0A162J829"/>
<dbReference type="EMBL" id="AZHF01000014">
    <property type="protein sequence ID" value="OAA65132.1"/>
    <property type="molecule type" value="Genomic_DNA"/>
</dbReference>
<protein>
    <submittedName>
        <fullName evidence="10">Protein kinase-like domain protein</fullName>
    </submittedName>
</protein>
<dbReference type="GO" id="GO:0004674">
    <property type="term" value="F:protein serine/threonine kinase activity"/>
    <property type="evidence" value="ECO:0007669"/>
    <property type="project" value="UniProtKB-KW"/>
</dbReference>
<dbReference type="PROSITE" id="PS50011">
    <property type="entry name" value="PROTEIN_KINASE_DOM"/>
    <property type="match status" value="1"/>
</dbReference>
<gene>
    <name evidence="10" type="ORF">LEL_10579</name>
</gene>
<feature type="binding site" evidence="7">
    <location>
        <position position="93"/>
    </location>
    <ligand>
        <name>ATP</name>
        <dbReference type="ChEBI" id="CHEBI:30616"/>
    </ligand>
</feature>
<evidence type="ECO:0000256" key="6">
    <source>
        <dbReference type="PIRSR" id="PIRSR630616-1"/>
    </source>
</evidence>
<evidence type="ECO:0000256" key="2">
    <source>
        <dbReference type="ARBA" id="ARBA00022679"/>
    </source>
</evidence>
<comment type="caution">
    <text evidence="10">The sequence shown here is derived from an EMBL/GenBank/DDBJ whole genome shotgun (WGS) entry which is preliminary data.</text>
</comment>
<evidence type="ECO:0000256" key="7">
    <source>
        <dbReference type="PIRSR" id="PIRSR630616-2"/>
    </source>
</evidence>